<dbReference type="EMBL" id="JACHJB010000001">
    <property type="protein sequence ID" value="MBB6345324.1"/>
    <property type="molecule type" value="Genomic_DNA"/>
</dbReference>
<dbReference type="Proteomes" id="UP000583800">
    <property type="component" value="Unassembled WGS sequence"/>
</dbReference>
<keyword evidence="2" id="KW-1185">Reference proteome</keyword>
<dbReference type="AlphaFoldDB" id="A0A7X0BYN6"/>
<name>A0A7X0BYN6_9ACTN</name>
<evidence type="ECO:0000313" key="1">
    <source>
        <dbReference type="EMBL" id="MBB6345324.1"/>
    </source>
</evidence>
<sequence length="81" mass="9083">MVGRGRHQHNEINAAFRRVREIPTLTVVESHNGHRWGWVRCICGATPFKVWSTPRNAGNHAKAVVAWAIGHARCGKSEEES</sequence>
<proteinExistence type="predicted"/>
<accession>A0A7X0BYN6</accession>
<protein>
    <submittedName>
        <fullName evidence="1">Uncharacterized protein</fullName>
    </submittedName>
</protein>
<reference evidence="1 2" key="1">
    <citation type="submission" date="2020-08" db="EMBL/GenBank/DDBJ databases">
        <title>Sequencing the genomes of 1000 actinobacteria strains.</title>
        <authorList>
            <person name="Klenk H.-P."/>
        </authorList>
    </citation>
    <scope>NUCLEOTIDE SEQUENCE [LARGE SCALE GENOMIC DNA]</scope>
    <source>
        <strain evidence="1 2">DSM 45913</strain>
    </source>
</reference>
<evidence type="ECO:0000313" key="2">
    <source>
        <dbReference type="Proteomes" id="UP000583800"/>
    </source>
</evidence>
<gene>
    <name evidence="1" type="ORF">FHU36_001833</name>
</gene>
<comment type="caution">
    <text evidence="1">The sequence shown here is derived from an EMBL/GenBank/DDBJ whole genome shotgun (WGS) entry which is preliminary data.</text>
</comment>
<organism evidence="1 2">
    <name type="scientific">Nonomuraea muscovyensis</name>
    <dbReference type="NCBI Taxonomy" id="1124761"/>
    <lineage>
        <taxon>Bacteria</taxon>
        <taxon>Bacillati</taxon>
        <taxon>Actinomycetota</taxon>
        <taxon>Actinomycetes</taxon>
        <taxon>Streptosporangiales</taxon>
        <taxon>Streptosporangiaceae</taxon>
        <taxon>Nonomuraea</taxon>
    </lineage>
</organism>